<evidence type="ECO:0000313" key="1">
    <source>
        <dbReference type="EMBL" id="ELQ32978.1"/>
    </source>
</evidence>
<dbReference type="AlphaFoldDB" id="A0AA97PFU3"/>
<reference evidence="1" key="1">
    <citation type="journal article" date="2012" name="PLoS Genet.">
        <title>Comparative analysis of the genomes of two field isolates of the rice blast fungus Magnaporthe oryzae.</title>
        <authorList>
            <person name="Xue M."/>
            <person name="Yang J."/>
            <person name="Li Z."/>
            <person name="Hu S."/>
            <person name="Yao N."/>
            <person name="Dean R.A."/>
            <person name="Zhao W."/>
            <person name="Shen M."/>
            <person name="Zhang H."/>
            <person name="Li C."/>
            <person name="Liu L."/>
            <person name="Cao L."/>
            <person name="Xu X."/>
            <person name="Xing Y."/>
            <person name="Hsiang T."/>
            <person name="Zhang Z."/>
            <person name="Xu J.R."/>
            <person name="Peng Y.L."/>
        </authorList>
    </citation>
    <scope>NUCLEOTIDE SEQUENCE</scope>
    <source>
        <strain evidence="1">Y34</strain>
    </source>
</reference>
<accession>A0AA97PFU3</accession>
<dbReference type="Proteomes" id="UP000011086">
    <property type="component" value="Unassembled WGS sequence"/>
</dbReference>
<proteinExistence type="predicted"/>
<gene>
    <name evidence="1" type="ORF">OOU_Y34scaffold01005g2</name>
</gene>
<organism evidence="1">
    <name type="scientific">Pyricularia oryzae (strain Y34)</name>
    <name type="common">Rice blast fungus</name>
    <name type="synonym">Magnaporthe oryzae</name>
    <dbReference type="NCBI Taxonomy" id="1143189"/>
    <lineage>
        <taxon>Eukaryota</taxon>
        <taxon>Fungi</taxon>
        <taxon>Dikarya</taxon>
        <taxon>Ascomycota</taxon>
        <taxon>Pezizomycotina</taxon>
        <taxon>Sordariomycetes</taxon>
        <taxon>Sordariomycetidae</taxon>
        <taxon>Magnaporthales</taxon>
        <taxon>Pyriculariaceae</taxon>
        <taxon>Pyricularia</taxon>
    </lineage>
</organism>
<protein>
    <submittedName>
        <fullName evidence="1">Uncharacterized protein</fullName>
    </submittedName>
</protein>
<name>A0AA97PFU3_PYRO3</name>
<dbReference type="EMBL" id="JH793307">
    <property type="protein sequence ID" value="ELQ32978.1"/>
    <property type="molecule type" value="Genomic_DNA"/>
</dbReference>
<sequence length="76" mass="8141">MTTTTPQQPTGGKMVILNAFPATGKLTILKEAKEVLAAATTCFGGQPPPVAAIMSDRSPEHHELRRLVRAPVVRFS</sequence>